<dbReference type="SMART" id="SM00822">
    <property type="entry name" value="PKS_KR"/>
    <property type="match status" value="1"/>
</dbReference>
<dbReference type="InterPro" id="IPR049552">
    <property type="entry name" value="PKS_DH_N"/>
</dbReference>
<dbReference type="SMART" id="SM01294">
    <property type="entry name" value="PKS_PP_betabranch"/>
    <property type="match status" value="1"/>
</dbReference>
<dbReference type="Gene3D" id="3.40.47.10">
    <property type="match status" value="1"/>
</dbReference>
<dbReference type="GO" id="GO:0033068">
    <property type="term" value="P:macrolide biosynthetic process"/>
    <property type="evidence" value="ECO:0007669"/>
    <property type="project" value="UniProtKB-ARBA"/>
</dbReference>
<dbReference type="InterPro" id="IPR016036">
    <property type="entry name" value="Malonyl_transacylase_ACP-bd"/>
</dbReference>
<dbReference type="InterPro" id="IPR014043">
    <property type="entry name" value="Acyl_transferase_dom"/>
</dbReference>
<dbReference type="PROSITE" id="PS00606">
    <property type="entry name" value="KS3_1"/>
    <property type="match status" value="1"/>
</dbReference>
<organism evidence="13">
    <name type="scientific">Streptomyces sp. SID12501</name>
    <dbReference type="NCBI Taxonomy" id="2706042"/>
    <lineage>
        <taxon>Bacteria</taxon>
        <taxon>Bacillati</taxon>
        <taxon>Actinomycetota</taxon>
        <taxon>Actinomycetes</taxon>
        <taxon>Kitasatosporales</taxon>
        <taxon>Streptomycetaceae</taxon>
        <taxon>Streptomyces</taxon>
    </lineage>
</organism>
<dbReference type="SMART" id="SM00826">
    <property type="entry name" value="PKS_DH"/>
    <property type="match status" value="1"/>
</dbReference>
<dbReference type="PROSITE" id="PS52019">
    <property type="entry name" value="PKS_MFAS_DH"/>
    <property type="match status" value="1"/>
</dbReference>
<dbReference type="Pfam" id="PF00550">
    <property type="entry name" value="PP-binding"/>
    <property type="match status" value="1"/>
</dbReference>
<dbReference type="CDD" id="cd00833">
    <property type="entry name" value="PKS"/>
    <property type="match status" value="1"/>
</dbReference>
<dbReference type="GO" id="GO:0031177">
    <property type="term" value="F:phosphopantetheine binding"/>
    <property type="evidence" value="ECO:0007669"/>
    <property type="project" value="InterPro"/>
</dbReference>
<keyword evidence="5" id="KW-0045">Antibiotic biosynthesis</keyword>
<dbReference type="RefSeq" id="WP_164324409.1">
    <property type="nucleotide sequence ID" value="NZ_JAAGLU010000081.1"/>
</dbReference>
<dbReference type="PROSITE" id="PS52004">
    <property type="entry name" value="KS3_2"/>
    <property type="match status" value="1"/>
</dbReference>
<dbReference type="InterPro" id="IPR049551">
    <property type="entry name" value="PKS_DH_C"/>
</dbReference>
<dbReference type="InterPro" id="IPR018201">
    <property type="entry name" value="Ketoacyl_synth_AS"/>
</dbReference>
<dbReference type="InterPro" id="IPR016039">
    <property type="entry name" value="Thiolase-like"/>
</dbReference>
<feature type="region of interest" description="C-terminal hotdog fold" evidence="8">
    <location>
        <begin position="1098"/>
        <end position="1239"/>
    </location>
</feature>
<dbReference type="InterPro" id="IPR020807">
    <property type="entry name" value="PKS_DH"/>
</dbReference>
<dbReference type="InterPro" id="IPR009081">
    <property type="entry name" value="PP-bd_ACP"/>
</dbReference>
<keyword evidence="3" id="KW-0597">Phosphoprotein</keyword>
<dbReference type="InterPro" id="IPR014031">
    <property type="entry name" value="Ketoacyl_synth_C"/>
</dbReference>
<dbReference type="SMART" id="SM00825">
    <property type="entry name" value="PKS_KS"/>
    <property type="match status" value="1"/>
</dbReference>
<dbReference type="Pfam" id="PF08240">
    <property type="entry name" value="ADH_N"/>
    <property type="match status" value="1"/>
</dbReference>
<feature type="region of interest" description="Disordered" evidence="9">
    <location>
        <begin position="1075"/>
        <end position="1097"/>
    </location>
</feature>
<feature type="region of interest" description="Disordered" evidence="9">
    <location>
        <begin position="463"/>
        <end position="482"/>
    </location>
</feature>
<dbReference type="Pfam" id="PF00698">
    <property type="entry name" value="Acyl_transf_1"/>
    <property type="match status" value="1"/>
</dbReference>
<dbReference type="InterPro" id="IPR013968">
    <property type="entry name" value="PKS_KR"/>
</dbReference>
<dbReference type="CDD" id="cd05195">
    <property type="entry name" value="enoyl_red"/>
    <property type="match status" value="1"/>
</dbReference>
<dbReference type="Pfam" id="PF00109">
    <property type="entry name" value="ketoacyl-synt"/>
    <property type="match status" value="1"/>
</dbReference>
<dbReference type="Gene3D" id="3.40.50.720">
    <property type="entry name" value="NAD(P)-binding Rossmann-like Domain"/>
    <property type="match status" value="1"/>
</dbReference>
<dbReference type="PROSITE" id="PS00012">
    <property type="entry name" value="PHOSPHOPANTETHEINE"/>
    <property type="match status" value="1"/>
</dbReference>
<dbReference type="CDD" id="cd08956">
    <property type="entry name" value="KR_3_FAS_SDR_x"/>
    <property type="match status" value="1"/>
</dbReference>
<keyword evidence="6" id="KW-0511">Multifunctional enzyme</keyword>
<dbReference type="Pfam" id="PF13602">
    <property type="entry name" value="ADH_zinc_N_2"/>
    <property type="match status" value="1"/>
</dbReference>
<dbReference type="FunFam" id="3.40.47.10:FF:000019">
    <property type="entry name" value="Polyketide synthase type I"/>
    <property type="match status" value="1"/>
</dbReference>
<dbReference type="Gene3D" id="3.10.129.110">
    <property type="entry name" value="Polyketide synthase dehydratase"/>
    <property type="match status" value="1"/>
</dbReference>
<dbReference type="SUPFAM" id="SSF50129">
    <property type="entry name" value="GroES-like"/>
    <property type="match status" value="1"/>
</dbReference>
<dbReference type="InterPro" id="IPR013154">
    <property type="entry name" value="ADH-like_N"/>
</dbReference>
<dbReference type="SMART" id="SM00827">
    <property type="entry name" value="PKS_AT"/>
    <property type="match status" value="1"/>
</dbReference>
<evidence type="ECO:0000256" key="1">
    <source>
        <dbReference type="ARBA" id="ARBA00004792"/>
    </source>
</evidence>
<dbReference type="GO" id="GO:0004315">
    <property type="term" value="F:3-oxoacyl-[acyl-carrier-protein] synthase activity"/>
    <property type="evidence" value="ECO:0007669"/>
    <property type="project" value="InterPro"/>
</dbReference>
<dbReference type="Gene3D" id="3.40.50.11460">
    <property type="match status" value="1"/>
</dbReference>
<dbReference type="SUPFAM" id="SSF47336">
    <property type="entry name" value="ACP-like"/>
    <property type="match status" value="1"/>
</dbReference>
<dbReference type="InterPro" id="IPR057326">
    <property type="entry name" value="KR_dom"/>
</dbReference>
<comment type="pathway">
    <text evidence="1">Antibiotic biosynthesis.</text>
</comment>
<dbReference type="InterPro" id="IPR042104">
    <property type="entry name" value="PKS_dehydratase_sf"/>
</dbReference>
<dbReference type="EMBL" id="JAAGLU010000081">
    <property type="protein sequence ID" value="NEC92593.1"/>
    <property type="molecule type" value="Genomic_DNA"/>
</dbReference>
<dbReference type="InterPro" id="IPR020806">
    <property type="entry name" value="PKS_PP-bd"/>
</dbReference>
<feature type="domain" description="Carrier" evidence="10">
    <location>
        <begin position="2058"/>
        <end position="2133"/>
    </location>
</feature>
<evidence type="ECO:0000313" key="13">
    <source>
        <dbReference type="EMBL" id="NEC92593.1"/>
    </source>
</evidence>
<evidence type="ECO:0000259" key="10">
    <source>
        <dbReference type="PROSITE" id="PS50075"/>
    </source>
</evidence>
<dbReference type="InterPro" id="IPR049900">
    <property type="entry name" value="PKS_mFAS_DH"/>
</dbReference>
<dbReference type="SUPFAM" id="SSF52151">
    <property type="entry name" value="FabD/lysophospholipase-like"/>
    <property type="match status" value="1"/>
</dbReference>
<dbReference type="Pfam" id="PF21089">
    <property type="entry name" value="PKS_DH_N"/>
    <property type="match status" value="1"/>
</dbReference>
<dbReference type="PANTHER" id="PTHR43775:SF51">
    <property type="entry name" value="INACTIVE PHENOLPHTHIOCEROL SYNTHESIS POLYKETIDE SYNTHASE TYPE I PKS1-RELATED"/>
    <property type="match status" value="1"/>
</dbReference>
<evidence type="ECO:0000256" key="6">
    <source>
        <dbReference type="ARBA" id="ARBA00023268"/>
    </source>
</evidence>
<dbReference type="Gene3D" id="3.40.366.10">
    <property type="entry name" value="Malonyl-Coenzyme A Acyl Carrier Protein, domain 2"/>
    <property type="match status" value="1"/>
</dbReference>
<feature type="domain" description="Ketosynthase family 3 (KS3)" evidence="11">
    <location>
        <begin position="33"/>
        <end position="459"/>
    </location>
</feature>
<evidence type="ECO:0000256" key="3">
    <source>
        <dbReference type="ARBA" id="ARBA00022553"/>
    </source>
</evidence>
<dbReference type="InterPro" id="IPR006162">
    <property type="entry name" value="Ppantetheine_attach_site"/>
</dbReference>
<dbReference type="Pfam" id="PF02801">
    <property type="entry name" value="Ketoacyl-synt_C"/>
    <property type="match status" value="1"/>
</dbReference>
<evidence type="ECO:0000256" key="7">
    <source>
        <dbReference type="ARBA" id="ARBA00023315"/>
    </source>
</evidence>
<dbReference type="PANTHER" id="PTHR43775">
    <property type="entry name" value="FATTY ACID SYNTHASE"/>
    <property type="match status" value="1"/>
</dbReference>
<reference evidence="13" key="1">
    <citation type="submission" date="2020-01" db="EMBL/GenBank/DDBJ databases">
        <title>Insect and environment-associated Actinomycetes.</title>
        <authorList>
            <person name="Currrie C."/>
            <person name="Chevrette M."/>
            <person name="Carlson C."/>
            <person name="Stubbendieck R."/>
            <person name="Wendt-Pienkowski E."/>
        </authorList>
    </citation>
    <scope>NUCLEOTIDE SEQUENCE</scope>
    <source>
        <strain evidence="13">SID12501</strain>
    </source>
</reference>
<evidence type="ECO:0000259" key="11">
    <source>
        <dbReference type="PROSITE" id="PS52004"/>
    </source>
</evidence>
<dbReference type="SUPFAM" id="SSF53901">
    <property type="entry name" value="Thiolase-like"/>
    <property type="match status" value="1"/>
</dbReference>
<dbReference type="GO" id="GO:0016491">
    <property type="term" value="F:oxidoreductase activity"/>
    <property type="evidence" value="ECO:0007669"/>
    <property type="project" value="InterPro"/>
</dbReference>
<evidence type="ECO:0000256" key="4">
    <source>
        <dbReference type="ARBA" id="ARBA00022679"/>
    </source>
</evidence>
<dbReference type="InterPro" id="IPR016035">
    <property type="entry name" value="Acyl_Trfase/lysoPLipase"/>
</dbReference>
<gene>
    <name evidence="13" type="ORF">G3I71_44135</name>
</gene>
<proteinExistence type="predicted"/>
<keyword evidence="2" id="KW-0596">Phosphopantetheine</keyword>
<dbReference type="GO" id="GO:0004312">
    <property type="term" value="F:fatty acid synthase activity"/>
    <property type="evidence" value="ECO:0007669"/>
    <property type="project" value="TreeGrafter"/>
</dbReference>
<dbReference type="Gene3D" id="1.10.1200.10">
    <property type="entry name" value="ACP-like"/>
    <property type="match status" value="1"/>
</dbReference>
<sequence length="2210" mass="229784">MTDEARLVDYIRRMTSDLRKAHRRLKQLEDAGSEPVAIVGIGCRFPGGVTGPDDLWRLVDEDRDAVGAMPDDRGWDFDALFAPDPDQLGTSHAREGAFLHDAADFDAGFFGISPREALAMDPQQRLLLEVAWEALEHAGIDPGTLAGSPTGVYAGLMYHDYAGELSTMPDEVQGFLSTGVAGSVVSGRVAYAFGFEGPAVTVDTACSSSLVTLHLAAQALRAGECDLALAGGVTVMATPSTFVENSRQGGLAADGRCKSFAGAADGTGWGEGAALLVVERLSDARRHGHQVLAVIRGTAVNQDGASNGLTAPNGPSQQRVIRRALANARLTAADVDAVEAHGTGTRLGDPVEAQALLATYGRERTDGVPLWLGSVKSNLAHTQAAAGAAGVIKMVMAIRHGRLPRTLHVDEATPEVDWGAGAVRLLAEPRDWPDLGRPRRAAVSSFGVSGTNAHVILEQASAKGEFEQGAESGPAEGQRTEDTPGVEFVPLPAVPIVLSARDDDALRAQAARLYDHVTGPDAPRLPDLGRATATTRAALEQRAVVVAADPDELARALKALASAEPAPGLSTGQAGDPVCAFLFTGQGAQRPGMGEELYAAFPAYARALDAVCAELDGHLEHPLRDLLSAAPGTATAALLDETQYTQAATFAMEVALFRLVESWGVRPRHLAGHSIGELAAAHVSGMLTLPDACALVAARGRLMQALPAGGAMVALEATEEEVTPLLAGQEDAIALAAVNGEGSVVASGTAVAVAAVAAHFAGLGRRTRHLRVSHAFHSPLMDPMLDEFRDVVRKLEFHPPVIPVVSSVTGAVQSDDQWASPDYWARQVRDTVRFHDVTVTLREAGVTVLLELGPDAALTAMADSGSTGGPDGAATPADPLRVAAQRRDQPEPRALVTALGRLHTHGVRVDWEAFYADRGTRPVPLPTYAFQRRRYWLRPKPGAAATGAAGLPAAGHPLLAAAVTLAGTGTLLLTGRLGVDTHPWLADHAVGGTVLVPGTAFVELALHAAARLGTADRTTLTIGELVLRAPLILPATGGVRIQVVVGEPDADGRRAVAVASQPDTADADDEWTAHADGVLGGEPAEDRSEPGPWPPADATPLETGSLYDEFATAGFSYGPAFQGVRRAWRHGDDVYAEVALPEAITADGAAFALHPALADAALHAAVFAGGPFSAAPGEGRLPFVWDGVTLRATGATALRVRLSPTGPDSLALTLADPTGTPVATIRSLTVRAAPAVLPPATGVGTGPADGLHLPGWEAIPLSAEPADAPERWVLAGDPESLPVLPGAVRRSHPAEVDATDTGFVVVHFEAALPRGAEPGDPAAVTEVHAATERALDTVRRWLADDTFAAARLVVLLRGAVQVTDEDALPDPVAAAVWGLLGSAVHENPDRITVLDWDGDDRSGAALPAAVACPEPRLALRSGTAHAPRLTPLAGHPSLLPPPGPAPWVLDRVGESGTIDDLALVPAPDSLTEPLGAGQVRVDVRAAGVNFRDVVVALGLVPGLRGLGGELAGVVSAVGPDVPGLRAGDRVLGLAPAAFGPVAVTDHRWLAPMPDGWTFEQAAAVPIAYLTAYYGLVDLAGVRPGQKVLVHAGAGGVGTAAVQLAQHLGADVYATASTAKRHVLREAGLDDSHTADSRTLDFADHFLGTTGGQGMDVVLDCLAGEFVDAGLRLLPRGGHFLEMGKTDIRDPAAVAADRPGVAYQAYDLQEASPDRMREMLTALLDLFDRGALTPPPPTVWDVRQARDAFRTLSQARLIGKAVLTVPRRPDLEATFVVTGAGGNLGGLVARHLVTRYGARHLLLLGRRGPAAPGATELAADLRALGALGVDTVACDTADRDALRAVLDGLDRPPTVIVHAAGVLDDGLAAGLTDEQLHRVLRPKTDSAAHLDALTRELGHDPALFVLFSSASGFTGNPGQANYAAANTYLDALAAHRRAGGLAGTSLLWGAWEQSGGMTAGLSDTDQRRMARSGLLALSPERGLALFDTAIGADTHAVAPVALDTGVLRKQAEAGTLAPVFRGLVQAPVLRRAAPAAPGTAGTPGLAERLAPLTDTERDRLLLDLVHSHTATVLGHGSPDSLGAQRTFRELGFDSLTAVELRNGLGAVTGLRLPATLVFDHPTPQAVAALLRAELAPPEASPAQDALAIVDGLARSLAEVPADDPDRRHLDDRLRSLLDAWRTPQDENTVNDLARATDDDLFAMVDDGFRPS</sequence>
<dbReference type="Gene3D" id="3.30.70.3290">
    <property type="match status" value="1"/>
</dbReference>
<protein>
    <submittedName>
        <fullName evidence="13">Acyltransferase domain-containing protein</fullName>
    </submittedName>
</protein>
<dbReference type="PROSITE" id="PS50075">
    <property type="entry name" value="CARRIER"/>
    <property type="match status" value="1"/>
</dbReference>
<comment type="caution">
    <text evidence="13">The sequence shown here is derived from an EMBL/GenBank/DDBJ whole genome shotgun (WGS) entry which is preliminary data.</text>
</comment>
<dbReference type="Pfam" id="PF22953">
    <property type="entry name" value="SpnB_Rossmann"/>
    <property type="match status" value="1"/>
</dbReference>
<name>A0A6B3C712_9ACTN</name>
<dbReference type="InterPro" id="IPR036291">
    <property type="entry name" value="NAD(P)-bd_dom_sf"/>
</dbReference>
<dbReference type="GO" id="GO:0006633">
    <property type="term" value="P:fatty acid biosynthetic process"/>
    <property type="evidence" value="ECO:0007669"/>
    <property type="project" value="InterPro"/>
</dbReference>
<feature type="region of interest" description="N-terminal hotdog fold" evidence="8">
    <location>
        <begin position="956"/>
        <end position="1086"/>
    </location>
</feature>
<dbReference type="FunFam" id="3.40.50.720:FF:000209">
    <property type="entry name" value="Polyketide synthase Pks12"/>
    <property type="match status" value="1"/>
</dbReference>
<keyword evidence="7 13" id="KW-0012">Acyltransferase</keyword>
<feature type="active site" description="Proton acceptor; for dehydratase activity" evidence="8">
    <location>
        <position position="988"/>
    </location>
</feature>
<feature type="active site" description="Proton donor; for dehydratase activity" evidence="8">
    <location>
        <position position="1159"/>
    </location>
</feature>
<dbReference type="InterPro" id="IPR055123">
    <property type="entry name" value="SpnB-like_Rossmann"/>
</dbReference>
<dbReference type="InterPro" id="IPR020843">
    <property type="entry name" value="ER"/>
</dbReference>
<dbReference type="InterPro" id="IPR020841">
    <property type="entry name" value="PKS_Beta-ketoAc_synthase_dom"/>
</dbReference>
<dbReference type="Pfam" id="PF16197">
    <property type="entry name" value="KAsynt_C_assoc"/>
    <property type="match status" value="1"/>
</dbReference>
<evidence type="ECO:0000256" key="8">
    <source>
        <dbReference type="PROSITE-ProRule" id="PRU01363"/>
    </source>
</evidence>
<dbReference type="InterPro" id="IPR001227">
    <property type="entry name" value="Ac_transferase_dom_sf"/>
</dbReference>
<dbReference type="Pfam" id="PF08659">
    <property type="entry name" value="KR"/>
    <property type="match status" value="1"/>
</dbReference>
<dbReference type="Pfam" id="PF14765">
    <property type="entry name" value="PS-DH"/>
    <property type="match status" value="1"/>
</dbReference>
<keyword evidence="4 13" id="KW-0808">Transferase</keyword>
<dbReference type="SUPFAM" id="SSF51735">
    <property type="entry name" value="NAD(P)-binding Rossmann-fold domains"/>
    <property type="match status" value="3"/>
</dbReference>
<evidence type="ECO:0000256" key="9">
    <source>
        <dbReference type="SAM" id="MobiDB-lite"/>
    </source>
</evidence>
<evidence type="ECO:0000256" key="2">
    <source>
        <dbReference type="ARBA" id="ARBA00022450"/>
    </source>
</evidence>
<accession>A0A6B3C712</accession>
<dbReference type="SUPFAM" id="SSF55048">
    <property type="entry name" value="Probable ACP-binding domain of malonyl-CoA ACP transacylase"/>
    <property type="match status" value="1"/>
</dbReference>
<dbReference type="InterPro" id="IPR014030">
    <property type="entry name" value="Ketoacyl_synth_N"/>
</dbReference>
<feature type="domain" description="PKS/mFAS DH" evidence="12">
    <location>
        <begin position="956"/>
        <end position="1239"/>
    </location>
</feature>
<dbReference type="InterPro" id="IPR011032">
    <property type="entry name" value="GroES-like_sf"/>
</dbReference>
<dbReference type="Gene3D" id="3.90.180.10">
    <property type="entry name" value="Medium-chain alcohol dehydrogenases, catalytic domain"/>
    <property type="match status" value="1"/>
</dbReference>
<evidence type="ECO:0000256" key="5">
    <source>
        <dbReference type="ARBA" id="ARBA00023194"/>
    </source>
</evidence>
<dbReference type="SMART" id="SM00823">
    <property type="entry name" value="PKS_PP"/>
    <property type="match status" value="1"/>
</dbReference>
<dbReference type="InterPro" id="IPR036736">
    <property type="entry name" value="ACP-like_sf"/>
</dbReference>
<dbReference type="InterPro" id="IPR032821">
    <property type="entry name" value="PKS_assoc"/>
</dbReference>
<dbReference type="SMART" id="SM00829">
    <property type="entry name" value="PKS_ER"/>
    <property type="match status" value="1"/>
</dbReference>
<dbReference type="InterPro" id="IPR050091">
    <property type="entry name" value="PKS_NRPS_Biosynth_Enz"/>
</dbReference>
<evidence type="ECO:0000259" key="12">
    <source>
        <dbReference type="PROSITE" id="PS52019"/>
    </source>
</evidence>
<dbReference type="FunFam" id="1.10.1200.10:FF:000007">
    <property type="entry name" value="Probable polyketide synthase pks17"/>
    <property type="match status" value="1"/>
</dbReference>